<proteinExistence type="predicted"/>
<dbReference type="PANTHER" id="PTHR36509">
    <property type="entry name" value="BLL3101 PROTEIN"/>
    <property type="match status" value="1"/>
</dbReference>
<dbReference type="SUPFAM" id="SSF160935">
    <property type="entry name" value="VPA0735-like"/>
    <property type="match status" value="1"/>
</dbReference>
<evidence type="ECO:0000313" key="4">
    <source>
        <dbReference type="EMBL" id="GGO34327.1"/>
    </source>
</evidence>
<dbReference type="RefSeq" id="WP_146287633.1">
    <property type="nucleotide sequence ID" value="NZ_BMLP01000005.1"/>
</dbReference>
<dbReference type="InterPro" id="IPR010621">
    <property type="entry name" value="DUF1214"/>
</dbReference>
<evidence type="ECO:0008006" key="6">
    <source>
        <dbReference type="Google" id="ProtNLM"/>
    </source>
</evidence>
<feature type="signal peptide" evidence="1">
    <location>
        <begin position="1"/>
        <end position="23"/>
    </location>
</feature>
<evidence type="ECO:0000313" key="5">
    <source>
        <dbReference type="Proteomes" id="UP000598196"/>
    </source>
</evidence>
<keyword evidence="1" id="KW-0732">Signal</keyword>
<organism evidence="4 5">
    <name type="scientific">Gemmobacter aquaticus</name>
    <dbReference type="NCBI Taxonomy" id="490185"/>
    <lineage>
        <taxon>Bacteria</taxon>
        <taxon>Pseudomonadati</taxon>
        <taxon>Pseudomonadota</taxon>
        <taxon>Alphaproteobacteria</taxon>
        <taxon>Rhodobacterales</taxon>
        <taxon>Paracoccaceae</taxon>
        <taxon>Gemmobacter</taxon>
    </lineage>
</organism>
<accession>A0A917YN39</accession>
<dbReference type="Pfam" id="PF06863">
    <property type="entry name" value="DUF1254"/>
    <property type="match status" value="1"/>
</dbReference>
<dbReference type="InterPro" id="IPR037049">
    <property type="entry name" value="DUF1214_C_sf"/>
</dbReference>
<feature type="domain" description="DUF1254" evidence="3">
    <location>
        <begin position="109"/>
        <end position="229"/>
    </location>
</feature>
<dbReference type="Gene3D" id="2.60.40.1610">
    <property type="entry name" value="Domain of unknown function DUF1254"/>
    <property type="match status" value="1"/>
</dbReference>
<dbReference type="Pfam" id="PF06742">
    <property type="entry name" value="DUF1214"/>
    <property type="match status" value="1"/>
</dbReference>
<dbReference type="EMBL" id="BMLP01000005">
    <property type="protein sequence ID" value="GGO34327.1"/>
    <property type="molecule type" value="Genomic_DNA"/>
</dbReference>
<dbReference type="Gene3D" id="2.60.120.600">
    <property type="entry name" value="Domain of unknown function DUF1214, C-terminal domain"/>
    <property type="match status" value="1"/>
</dbReference>
<dbReference type="PANTHER" id="PTHR36509:SF3">
    <property type="entry name" value="SIGNAL PEPTIDE PROTEIN"/>
    <property type="match status" value="1"/>
</dbReference>
<feature type="chain" id="PRO_5038046157" description="DUF1254 domain-containing protein" evidence="1">
    <location>
        <begin position="24"/>
        <end position="506"/>
    </location>
</feature>
<dbReference type="OrthoDB" id="272779at2"/>
<dbReference type="InterPro" id="IPR010679">
    <property type="entry name" value="DUF1254"/>
</dbReference>
<evidence type="ECO:0000256" key="1">
    <source>
        <dbReference type="SAM" id="SignalP"/>
    </source>
</evidence>
<keyword evidence="5" id="KW-1185">Reference proteome</keyword>
<protein>
    <recommendedName>
        <fullName evidence="6">DUF1254 domain-containing protein</fullName>
    </recommendedName>
</protein>
<sequence>MTRPLLRASLLGLASLAAIPARAQTPPEFSADIPAKITTPDSVDTRIGTLRFQHGAPDADTVKAVYDNLDFMRGVQAFLTGISATSVRAACNGLESVGVKANQGFGLTEDLMDARSLFLTPNTTTVYGFACLDLTAGPMVLTVPPGVLGPVDDANFRWVNDVGLTGPDAGKGGSYLFVPPGYTGELPAEGYFVERPTTNTLLFFFRAFVRDGDIKAAVDGVKAGANIHPLHATTESGAPPATTFVNTSGLRFNTISANDFSFFEELDQVVQAEPADFVDPDTVGLYASIGIRKGRPFAPDDRMKTILTDAVAVGNATARTILFAPRDPAVFLYPDRKWLTPFVGGSYEFLDGAERLLDARTMFFYYATGITPAMSMAKVGSGSAYAGLFRDAKGDILDGSKTYRVTLPGPVPAKEFWSFVVYDNQTRSLLETDQKLAGVDSTSKALKIEADGASTVWFGPTAPEGEESNWVQTTPGKGFSVLLRLYGPLEPWFDKSWKPGDFEVVE</sequence>
<dbReference type="Proteomes" id="UP000598196">
    <property type="component" value="Unassembled WGS sequence"/>
</dbReference>
<comment type="caution">
    <text evidence="4">The sequence shown here is derived from an EMBL/GenBank/DDBJ whole genome shotgun (WGS) entry which is preliminary data.</text>
</comment>
<reference evidence="4 5" key="1">
    <citation type="journal article" date="2014" name="Int. J. Syst. Evol. Microbiol.">
        <title>Complete genome sequence of Corynebacterium casei LMG S-19264T (=DSM 44701T), isolated from a smear-ripened cheese.</title>
        <authorList>
            <consortium name="US DOE Joint Genome Institute (JGI-PGF)"/>
            <person name="Walter F."/>
            <person name="Albersmeier A."/>
            <person name="Kalinowski J."/>
            <person name="Ruckert C."/>
        </authorList>
    </citation>
    <scope>NUCLEOTIDE SEQUENCE [LARGE SCALE GENOMIC DNA]</scope>
    <source>
        <strain evidence="4 5">CGMCC 1.7029</strain>
    </source>
</reference>
<evidence type="ECO:0000259" key="2">
    <source>
        <dbReference type="Pfam" id="PF06742"/>
    </source>
</evidence>
<dbReference type="Gene3D" id="1.10.3360.10">
    <property type="entry name" value="VPA0735-like domain"/>
    <property type="match status" value="1"/>
</dbReference>
<feature type="domain" description="DUF1214" evidence="2">
    <location>
        <begin position="384"/>
        <end position="489"/>
    </location>
</feature>
<name>A0A917YN39_9RHOB</name>
<dbReference type="AlphaFoldDB" id="A0A917YN39"/>
<evidence type="ECO:0000259" key="3">
    <source>
        <dbReference type="Pfam" id="PF06863"/>
    </source>
</evidence>
<gene>
    <name evidence="4" type="ORF">GCM10010991_24950</name>
</gene>
<dbReference type="InterPro" id="IPR037050">
    <property type="entry name" value="DUF1254_sf"/>
</dbReference>